<dbReference type="Proteomes" id="UP000289886">
    <property type="component" value="Unassembled WGS sequence"/>
</dbReference>
<evidence type="ECO:0000256" key="1">
    <source>
        <dbReference type="SAM" id="Coils"/>
    </source>
</evidence>
<evidence type="ECO:0000313" key="3">
    <source>
        <dbReference type="Proteomes" id="UP000289886"/>
    </source>
</evidence>
<dbReference type="EMBL" id="SCEB01000781">
    <property type="protein sequence ID" value="RXM98179.1"/>
    <property type="molecule type" value="Genomic_DNA"/>
</dbReference>
<protein>
    <submittedName>
        <fullName evidence="2">Uncharacterized protein</fullName>
    </submittedName>
</protein>
<organism evidence="2 3">
    <name type="scientific">Acipenser ruthenus</name>
    <name type="common">Sterlet sturgeon</name>
    <dbReference type="NCBI Taxonomy" id="7906"/>
    <lineage>
        <taxon>Eukaryota</taxon>
        <taxon>Metazoa</taxon>
        <taxon>Chordata</taxon>
        <taxon>Craniata</taxon>
        <taxon>Vertebrata</taxon>
        <taxon>Euteleostomi</taxon>
        <taxon>Actinopterygii</taxon>
        <taxon>Chondrostei</taxon>
        <taxon>Acipenseriformes</taxon>
        <taxon>Acipenseridae</taxon>
        <taxon>Acipenser</taxon>
    </lineage>
</organism>
<keyword evidence="1" id="KW-0175">Coiled coil</keyword>
<reference evidence="2 3" key="1">
    <citation type="submission" date="2019-01" db="EMBL/GenBank/DDBJ databases">
        <title>Draft Genome and Complete Hox-Cluster Characterization of the Sterlet Sturgeon (Acipenser ruthenus).</title>
        <authorList>
            <person name="Wei Q."/>
        </authorList>
    </citation>
    <scope>NUCLEOTIDE SEQUENCE [LARGE SCALE GENOMIC DNA]</scope>
    <source>
        <strain evidence="2">WHYD16114868_AA</strain>
        <tissue evidence="2">Blood</tissue>
    </source>
</reference>
<gene>
    <name evidence="2" type="ORF">EOD39_13467</name>
</gene>
<keyword evidence="3" id="KW-1185">Reference proteome</keyword>
<feature type="coiled-coil region" evidence="1">
    <location>
        <begin position="3"/>
        <end position="33"/>
    </location>
</feature>
<evidence type="ECO:0000313" key="2">
    <source>
        <dbReference type="EMBL" id="RXM98179.1"/>
    </source>
</evidence>
<accession>A0A662YNK6</accession>
<comment type="caution">
    <text evidence="2">The sequence shown here is derived from an EMBL/GenBank/DDBJ whole genome shotgun (WGS) entry which is preliminary data.</text>
</comment>
<dbReference type="AlphaFoldDB" id="A0A662YNK6"/>
<name>A0A662YNK6_ACIRT</name>
<proteinExistence type="predicted"/>
<sequence length="77" mass="8711">MAYHDQLKQIATAEEEITRLVEQRQKEMEAEDQTVLETEGLVSLVHFVPQLAAEVLGEFRDVAAQPVREDAEDMVNA</sequence>